<dbReference type="OrthoDB" id="10265862at2759"/>
<feature type="domain" description="THIF-type NAD/FAD binding fold" evidence="12">
    <location>
        <begin position="76"/>
        <end position="347"/>
    </location>
</feature>
<evidence type="ECO:0000256" key="2">
    <source>
        <dbReference type="ARBA" id="ARBA00009919"/>
    </source>
</evidence>
<sequence length="455" mass="51199">MEKQSFNWKQITAVVGATLLITKSAELVIPSLVSYISSKLGSGDEHDEEMERDLELIKKSKKSKTYDEDLFREQLARNYAFLGEEGMQKIKNTSVIVCGVGGVGSSVVTYLIRSGIHKLKIIDFDQVSLSSLNRHSCATLKDVGKPKVQVLKDHMLEIAPWCEIELANELWTLPNADRLLTFENGDKPDWVVDCIDNIDTKVDLLEYLYKNGIKMISSMGAATKSDPTRINIGDISNTEEDGLARACRRKLKKRGVLENIPVVFSAEKPDPNKAQLMPLSEEEFAKGNVDQLSALQNFRVRILPVLGTMPSVFGLTITTWMLCTISGYPVEPIVGKNRMKIYDSLLQPLASQNLKLGGESERIPISKSDIAYIVEEVFRGKSVVSGESTRLQLSRWDINKPLSLQNTVLMTKNEVKVHEDKHLKGGEKLEDIYNKDVLDLVAKRFKEENWYSNFR</sequence>
<dbReference type="GO" id="GO:0061504">
    <property type="term" value="P:cyclic threonylcarbamoyladenosine biosynthetic process"/>
    <property type="evidence" value="ECO:0007669"/>
    <property type="project" value="TreeGrafter"/>
</dbReference>
<dbReference type="EMBL" id="FQNF01000169">
    <property type="protein sequence ID" value="SGZ41823.1"/>
    <property type="molecule type" value="Genomic_DNA"/>
</dbReference>
<dbReference type="CDD" id="cd00755">
    <property type="entry name" value="YgdL_like"/>
    <property type="match status" value="1"/>
</dbReference>
<gene>
    <name evidence="13" type="ORF">HGUI_04024</name>
</gene>
<dbReference type="FunFam" id="3.40.50.720:FF:000125">
    <property type="entry name" value="tRNA threonylcarbamoyladenosine dehydratase 2-like"/>
    <property type="match status" value="1"/>
</dbReference>
<dbReference type="InterPro" id="IPR000594">
    <property type="entry name" value="ThiF_NAD_FAD-bd"/>
</dbReference>
<evidence type="ECO:0000256" key="5">
    <source>
        <dbReference type="ARBA" id="ARBA00022741"/>
    </source>
</evidence>
<keyword evidence="10" id="KW-0472">Membrane</keyword>
<keyword evidence="7" id="KW-0067">ATP-binding</keyword>
<reference evidence="14" key="1">
    <citation type="submission" date="2016-11" db="EMBL/GenBank/DDBJ databases">
        <authorList>
            <person name="Guldener U."/>
        </authorList>
    </citation>
    <scope>NUCLEOTIDE SEQUENCE [LARGE SCALE GENOMIC DNA]</scope>
</reference>
<keyword evidence="14" id="KW-1185">Reference proteome</keyword>
<evidence type="ECO:0000256" key="7">
    <source>
        <dbReference type="ARBA" id="ARBA00022840"/>
    </source>
</evidence>
<comment type="similarity">
    <text evidence="2">Belongs to the HesA/MoeB/ThiF family.</text>
</comment>
<dbReference type="InterPro" id="IPR045886">
    <property type="entry name" value="ThiF/MoeB/HesA"/>
</dbReference>
<evidence type="ECO:0000256" key="4">
    <source>
        <dbReference type="ARBA" id="ARBA00022692"/>
    </source>
</evidence>
<evidence type="ECO:0000259" key="12">
    <source>
        <dbReference type="Pfam" id="PF00899"/>
    </source>
</evidence>
<evidence type="ECO:0000256" key="8">
    <source>
        <dbReference type="ARBA" id="ARBA00022989"/>
    </source>
</evidence>
<accession>A0A1L0D3S6</accession>
<proteinExistence type="inferred from homology"/>
<dbReference type="AlphaFoldDB" id="A0A1L0D3S6"/>
<evidence type="ECO:0000313" key="13">
    <source>
        <dbReference type="EMBL" id="SGZ41823.1"/>
    </source>
</evidence>
<dbReference type="GO" id="GO:0008641">
    <property type="term" value="F:ubiquitin-like modifier activating enzyme activity"/>
    <property type="evidence" value="ECO:0007669"/>
    <property type="project" value="InterPro"/>
</dbReference>
<name>A0A1L0D3S6_9ASCO</name>
<comment type="subcellular location">
    <subcellularLocation>
        <location evidence="1">Mitochondrion outer membrane</location>
        <topology evidence="1">Multi-pass membrane protein</topology>
    </subcellularLocation>
</comment>
<dbReference type="Gene3D" id="3.40.50.720">
    <property type="entry name" value="NAD(P)-binding Rossmann-like Domain"/>
    <property type="match status" value="1"/>
</dbReference>
<dbReference type="GO" id="GO:0005524">
    <property type="term" value="F:ATP binding"/>
    <property type="evidence" value="ECO:0007669"/>
    <property type="project" value="UniProtKB-KW"/>
</dbReference>
<comment type="function">
    <text evidence="11">Catalyzes the ATP-dependent dehydration of threonylcarbamoyladenosine at position 37 (t(6)A37) to form cyclic t(6)A37 (ct(6)A37) in tRNAs that read codons beginning with adenine.</text>
</comment>
<evidence type="ECO:0000256" key="3">
    <source>
        <dbReference type="ARBA" id="ARBA00022598"/>
    </source>
</evidence>
<dbReference type="VEuPathDB" id="FungiDB:HGUI_04024"/>
<keyword evidence="3" id="KW-0436">Ligase</keyword>
<dbReference type="InterPro" id="IPR035985">
    <property type="entry name" value="Ubiquitin-activating_enz"/>
</dbReference>
<dbReference type="Pfam" id="PF00899">
    <property type="entry name" value="ThiF"/>
    <property type="match status" value="1"/>
</dbReference>
<dbReference type="Proteomes" id="UP000183365">
    <property type="component" value="Unassembled WGS sequence"/>
</dbReference>
<keyword evidence="5" id="KW-0547">Nucleotide-binding</keyword>
<evidence type="ECO:0000256" key="6">
    <source>
        <dbReference type="ARBA" id="ARBA00022787"/>
    </source>
</evidence>
<evidence type="ECO:0000313" key="14">
    <source>
        <dbReference type="Proteomes" id="UP000183365"/>
    </source>
</evidence>
<evidence type="ECO:0000256" key="9">
    <source>
        <dbReference type="ARBA" id="ARBA00023128"/>
    </source>
</evidence>
<keyword evidence="4" id="KW-0812">Transmembrane</keyword>
<keyword evidence="9" id="KW-0496">Mitochondrion</keyword>
<dbReference type="GO" id="GO:0061503">
    <property type="term" value="F:tRNA threonylcarbamoyladenosine dehydratase"/>
    <property type="evidence" value="ECO:0007669"/>
    <property type="project" value="TreeGrafter"/>
</dbReference>
<protein>
    <submittedName>
        <fullName evidence="13">Related to dinucleotide-utilizing enzyme involved in molybdopterin and thiamine biosynthesis</fullName>
    </submittedName>
</protein>
<keyword evidence="6" id="KW-1000">Mitochondrion outer membrane</keyword>
<organism evidence="13 14">
    <name type="scientific">Hanseniaspora guilliermondii</name>
    <dbReference type="NCBI Taxonomy" id="56406"/>
    <lineage>
        <taxon>Eukaryota</taxon>
        <taxon>Fungi</taxon>
        <taxon>Dikarya</taxon>
        <taxon>Ascomycota</taxon>
        <taxon>Saccharomycotina</taxon>
        <taxon>Saccharomycetes</taxon>
        <taxon>Saccharomycodales</taxon>
        <taxon>Saccharomycodaceae</taxon>
        <taxon>Hanseniaspora</taxon>
    </lineage>
</organism>
<evidence type="ECO:0000256" key="1">
    <source>
        <dbReference type="ARBA" id="ARBA00004374"/>
    </source>
</evidence>
<dbReference type="GO" id="GO:0005741">
    <property type="term" value="C:mitochondrial outer membrane"/>
    <property type="evidence" value="ECO:0007669"/>
    <property type="project" value="UniProtKB-SubCell"/>
</dbReference>
<evidence type="ECO:0000256" key="10">
    <source>
        <dbReference type="ARBA" id="ARBA00023136"/>
    </source>
</evidence>
<keyword evidence="8" id="KW-1133">Transmembrane helix</keyword>
<dbReference type="PANTHER" id="PTHR43267">
    <property type="entry name" value="TRNA THREONYLCARBAMOYLADENOSINE DEHYDRATASE"/>
    <property type="match status" value="1"/>
</dbReference>
<dbReference type="SUPFAM" id="SSF69572">
    <property type="entry name" value="Activating enzymes of the ubiquitin-like proteins"/>
    <property type="match status" value="1"/>
</dbReference>
<evidence type="ECO:0000256" key="11">
    <source>
        <dbReference type="ARBA" id="ARBA00060084"/>
    </source>
</evidence>
<dbReference type="PANTHER" id="PTHR43267:SF2">
    <property type="entry name" value="TRNA THREONYLCARBAMOYLADENOSINE DEHYDRATASE 1-RELATED"/>
    <property type="match status" value="1"/>
</dbReference>